<evidence type="ECO:0000256" key="2">
    <source>
        <dbReference type="ARBA" id="ARBA00023267"/>
    </source>
</evidence>
<dbReference type="Gene3D" id="2.40.50.100">
    <property type="match status" value="1"/>
</dbReference>
<protein>
    <recommendedName>
        <fullName evidence="1 3">Biotin carboxyl carrier protein of acetyl-CoA carboxylase</fullName>
    </recommendedName>
</protein>
<dbReference type="PANTHER" id="PTHR45266">
    <property type="entry name" value="OXALOACETATE DECARBOXYLASE ALPHA CHAIN"/>
    <property type="match status" value="1"/>
</dbReference>
<evidence type="ECO:0000259" key="4">
    <source>
        <dbReference type="PROSITE" id="PS50968"/>
    </source>
</evidence>
<name>A0ABU8F8P3_9BACI</name>
<dbReference type="PROSITE" id="PS50968">
    <property type="entry name" value="BIOTINYL_LIPOYL"/>
    <property type="match status" value="1"/>
</dbReference>
<dbReference type="InterPro" id="IPR050709">
    <property type="entry name" value="Biotin_Carboxyl_Carrier/Decarb"/>
</dbReference>
<organism evidence="5 6">
    <name type="scientific">Psychrobacillus mangrovi</name>
    <dbReference type="NCBI Taxonomy" id="3117745"/>
    <lineage>
        <taxon>Bacteria</taxon>
        <taxon>Bacillati</taxon>
        <taxon>Bacillota</taxon>
        <taxon>Bacilli</taxon>
        <taxon>Bacillales</taxon>
        <taxon>Bacillaceae</taxon>
        <taxon>Psychrobacillus</taxon>
    </lineage>
</organism>
<comment type="caution">
    <text evidence="5">The sequence shown here is derived from an EMBL/GenBank/DDBJ whole genome shotgun (WGS) entry which is preliminary data.</text>
</comment>
<comment type="pathway">
    <text evidence="3">Lipid metabolism; fatty acid biosynthesis.</text>
</comment>
<proteinExistence type="predicted"/>
<dbReference type="GO" id="GO:0003989">
    <property type="term" value="F:acetyl-CoA carboxylase activity"/>
    <property type="evidence" value="ECO:0007669"/>
    <property type="project" value="UniProtKB-EC"/>
</dbReference>
<dbReference type="RefSeq" id="WP_336498942.1">
    <property type="nucleotide sequence ID" value="NZ_JBAWSY010000019.1"/>
</dbReference>
<dbReference type="CDD" id="cd06850">
    <property type="entry name" value="biotinyl_domain"/>
    <property type="match status" value="1"/>
</dbReference>
<dbReference type="NCBIfam" id="TIGR00531">
    <property type="entry name" value="BCCP"/>
    <property type="match status" value="1"/>
</dbReference>
<dbReference type="NCBIfam" id="NF005457">
    <property type="entry name" value="PRK07051.1"/>
    <property type="match status" value="1"/>
</dbReference>
<sequence length="165" mass="18184">MKIQEIREIIKLIDQSTLDEFLYESEGTKIKLKKNDKGSVSSTGFALESSVVAEQPIVVEEKQAQVSEAPKENVEKKVEEVAAETSLHKITSPMVGTFYQSSSPEADAYVQVGTKVSSDSIVCIVEAMKLFNEIEAEVNGEVVEILVKDGQLVEYGQPLFLVKEV</sequence>
<comment type="function">
    <text evidence="3">This protein is a component of the acetyl coenzyme A carboxylase complex; first, biotin carboxylase catalyzes the carboxylation of the carrier protein and then the transcarboxylase transfers the carboxyl group to form malonyl-CoA.</text>
</comment>
<accession>A0ABU8F8P3</accession>
<reference evidence="5 6" key="1">
    <citation type="submission" date="2024-01" db="EMBL/GenBank/DDBJ databases">
        <title>Seven novel Bacillus-like species.</title>
        <authorList>
            <person name="Liu G."/>
        </authorList>
    </citation>
    <scope>NUCLEOTIDE SEQUENCE [LARGE SCALE GENOMIC DNA]</scope>
    <source>
        <strain evidence="5 6">FJAT-51614</strain>
    </source>
</reference>
<evidence type="ECO:0000256" key="3">
    <source>
        <dbReference type="RuleBase" id="RU364072"/>
    </source>
</evidence>
<keyword evidence="3" id="KW-0443">Lipid metabolism</keyword>
<dbReference type="PRINTS" id="PR01071">
    <property type="entry name" value="ACOABIOTINCC"/>
</dbReference>
<gene>
    <name evidence="5" type="primary">accB</name>
    <name evidence="5" type="ORF">WAX74_17330</name>
</gene>
<dbReference type="SUPFAM" id="SSF51230">
    <property type="entry name" value="Single hybrid motif"/>
    <property type="match status" value="1"/>
</dbReference>
<dbReference type="Proteomes" id="UP001364890">
    <property type="component" value="Unassembled WGS sequence"/>
</dbReference>
<keyword evidence="3" id="KW-0444">Lipid biosynthesis</keyword>
<feature type="domain" description="Lipoyl-binding" evidence="4">
    <location>
        <begin position="87"/>
        <end position="163"/>
    </location>
</feature>
<evidence type="ECO:0000313" key="5">
    <source>
        <dbReference type="EMBL" id="MEI4771391.1"/>
    </source>
</evidence>
<keyword evidence="3" id="KW-0276">Fatty acid metabolism</keyword>
<dbReference type="InterPro" id="IPR001249">
    <property type="entry name" value="AcCoA_biotinCC"/>
</dbReference>
<dbReference type="Pfam" id="PF00364">
    <property type="entry name" value="Biotin_lipoyl"/>
    <property type="match status" value="1"/>
</dbReference>
<keyword evidence="3" id="KW-0275">Fatty acid biosynthesis</keyword>
<dbReference type="PANTHER" id="PTHR45266:SF3">
    <property type="entry name" value="OXALOACETATE DECARBOXYLASE ALPHA CHAIN"/>
    <property type="match status" value="1"/>
</dbReference>
<dbReference type="EMBL" id="JBAWSY010000019">
    <property type="protein sequence ID" value="MEI4771391.1"/>
    <property type="molecule type" value="Genomic_DNA"/>
</dbReference>
<evidence type="ECO:0000256" key="1">
    <source>
        <dbReference type="ARBA" id="ARBA00017562"/>
    </source>
</evidence>
<dbReference type="InterPro" id="IPR000089">
    <property type="entry name" value="Biotin_lipoyl"/>
</dbReference>
<keyword evidence="5" id="KW-0436">Ligase</keyword>
<keyword evidence="6" id="KW-1185">Reference proteome</keyword>
<evidence type="ECO:0000313" key="6">
    <source>
        <dbReference type="Proteomes" id="UP001364890"/>
    </source>
</evidence>
<dbReference type="InterPro" id="IPR011053">
    <property type="entry name" value="Single_hybrid_motif"/>
</dbReference>
<keyword evidence="2 3" id="KW-0092">Biotin</keyword>